<sequence>MVFSTSRSKSVQILDDELDDQENLYQSFEAQSRSRSISTMSETSVTREADFVIKTKGIIGIIENIPLSIKLLFMTILSISGFLTLASISIARSSYQVNNKTNDLLFISLYEAAMYGIGGLRDERFIALSTSQGYSSFSDFSNYVSLTNRLLEKADVNLTQHKQFTNQTTNLEKIRQDPRKYSVAFIINVYSEIIEEVFQINIENFGDMPTPMFYYTFMFTESSLISTLSANASYTRSFKNLRNDDLYLLVTVYGSNAGVHSDYLKVLSRSNSGLSAILDQYSEYTIQSAYLLDQITHITNSTEMTALYESEAGSRIFAGYINQTRMMETDVFFLQLNSSAKELKSEYNTLILFSVSSVVLFLVVMLSHIIFSRTITGPWQRLNRLQENTIQKFVPRMFLGMLGCNTISDATLGKNRCEDVTMMLVVISKSPNEIGLGDINHRNLQALSDLNDFLNLVCPSIRKYNGFIDRYNHDGFSAIFKSSNNAARAALEMTLLEIQSKIKFQVSLHYSKVLVGVVGENQRLDGAIISNEVQFNKTCIDRVCSKLNVQVVCSILDQDRFNAAFHRYLCDVTNKISGVTYKVHQLFSYDKCKIDTITLFNDATSLFNDKLYYDARDLFKKIINLDPDDSVAFVFLELCEWSIKECEKALFRMDTLAFLQIDDLREPLHEYCIKELSTENIHLFEICVRFREIEDEGVRWSVANNVYNTYCDTDAPQLVNVTDKIKDRVKQQLNQNKAGVGLLDELKMQMVINLNDTIKRFQDTVRCKRGFMSLHAKDWQPHI</sequence>
<dbReference type="AlphaFoldDB" id="A0AAW2YRP7"/>
<dbReference type="InterPro" id="IPR044926">
    <property type="entry name" value="RGS_subdomain_2"/>
</dbReference>
<dbReference type="InterPro" id="IPR011990">
    <property type="entry name" value="TPR-like_helical_dom_sf"/>
</dbReference>
<dbReference type="Gene3D" id="1.10.167.10">
    <property type="entry name" value="Regulator of G-protein Signalling 4, domain 2"/>
    <property type="match status" value="1"/>
</dbReference>
<keyword evidence="1" id="KW-0472">Membrane</keyword>
<dbReference type="InterPro" id="IPR029787">
    <property type="entry name" value="Nucleotide_cyclase"/>
</dbReference>
<dbReference type="Gene3D" id="3.30.70.1230">
    <property type="entry name" value="Nucleotide cyclase"/>
    <property type="match status" value="1"/>
</dbReference>
<keyword evidence="4" id="KW-1185">Reference proteome</keyword>
<evidence type="ECO:0000259" key="2">
    <source>
        <dbReference type="PROSITE" id="PS50132"/>
    </source>
</evidence>
<protein>
    <recommendedName>
        <fullName evidence="2">RGS domain-containing protein</fullName>
    </recommendedName>
</protein>
<name>A0AAW2YRP7_9EUKA</name>
<evidence type="ECO:0000256" key="1">
    <source>
        <dbReference type="SAM" id="Phobius"/>
    </source>
</evidence>
<organism evidence="3 4">
    <name type="scientific">Acrasis kona</name>
    <dbReference type="NCBI Taxonomy" id="1008807"/>
    <lineage>
        <taxon>Eukaryota</taxon>
        <taxon>Discoba</taxon>
        <taxon>Heterolobosea</taxon>
        <taxon>Tetramitia</taxon>
        <taxon>Eutetramitia</taxon>
        <taxon>Acrasidae</taxon>
        <taxon>Acrasis</taxon>
    </lineage>
</organism>
<evidence type="ECO:0000313" key="4">
    <source>
        <dbReference type="Proteomes" id="UP001431209"/>
    </source>
</evidence>
<dbReference type="PROSITE" id="PS50132">
    <property type="entry name" value="RGS"/>
    <property type="match status" value="1"/>
</dbReference>
<reference evidence="3 4" key="1">
    <citation type="submission" date="2024-03" db="EMBL/GenBank/DDBJ databases">
        <title>The Acrasis kona genome and developmental transcriptomes reveal deep origins of eukaryotic multicellular pathways.</title>
        <authorList>
            <person name="Sheikh S."/>
            <person name="Fu C.-J."/>
            <person name="Brown M.W."/>
            <person name="Baldauf S.L."/>
        </authorList>
    </citation>
    <scope>NUCLEOTIDE SEQUENCE [LARGE SCALE GENOMIC DNA]</scope>
    <source>
        <strain evidence="3 4">ATCC MYA-3509</strain>
    </source>
</reference>
<proteinExistence type="predicted"/>
<dbReference type="SUPFAM" id="SSF55073">
    <property type="entry name" value="Nucleotide cyclase"/>
    <property type="match status" value="1"/>
</dbReference>
<dbReference type="Pfam" id="PF00615">
    <property type="entry name" value="RGS"/>
    <property type="match status" value="1"/>
</dbReference>
<feature type="transmembrane region" description="Helical" evidence="1">
    <location>
        <begin position="350"/>
        <end position="371"/>
    </location>
</feature>
<feature type="transmembrane region" description="Helical" evidence="1">
    <location>
        <begin position="71"/>
        <end position="91"/>
    </location>
</feature>
<dbReference type="EMBL" id="JAOPGA020000597">
    <property type="protein sequence ID" value="KAL0479749.1"/>
    <property type="molecule type" value="Genomic_DNA"/>
</dbReference>
<comment type="caution">
    <text evidence="3">The sequence shown here is derived from an EMBL/GenBank/DDBJ whole genome shotgun (WGS) entry which is preliminary data.</text>
</comment>
<accession>A0AAW2YRP7</accession>
<gene>
    <name evidence="3" type="ORF">AKO1_007545</name>
</gene>
<dbReference type="InterPro" id="IPR036305">
    <property type="entry name" value="RGS_sf"/>
</dbReference>
<keyword evidence="1" id="KW-0812">Transmembrane</keyword>
<feature type="domain" description="RGS" evidence="2">
    <location>
        <begin position="668"/>
        <end position="745"/>
    </location>
</feature>
<dbReference type="InterPro" id="IPR016137">
    <property type="entry name" value="RGS"/>
</dbReference>
<dbReference type="SUPFAM" id="SSF48452">
    <property type="entry name" value="TPR-like"/>
    <property type="match status" value="1"/>
</dbReference>
<evidence type="ECO:0000313" key="3">
    <source>
        <dbReference type="EMBL" id="KAL0479749.1"/>
    </source>
</evidence>
<dbReference type="SUPFAM" id="SSF48097">
    <property type="entry name" value="Regulator of G-protein signaling, RGS"/>
    <property type="match status" value="1"/>
</dbReference>
<keyword evidence="1" id="KW-1133">Transmembrane helix</keyword>
<dbReference type="Proteomes" id="UP001431209">
    <property type="component" value="Unassembled WGS sequence"/>
</dbReference>